<dbReference type="eggNOG" id="ENOG503255D">
    <property type="taxonomic scope" value="Bacteria"/>
</dbReference>
<dbReference type="Proteomes" id="UP000092714">
    <property type="component" value="Unassembled WGS sequence"/>
</dbReference>
<dbReference type="EMBL" id="MAPZ01000019">
    <property type="protein sequence ID" value="OBY10587.1"/>
    <property type="molecule type" value="Genomic_DNA"/>
</dbReference>
<protein>
    <submittedName>
        <fullName evidence="2">Uncharacterized protein</fullName>
    </submittedName>
</protein>
<evidence type="ECO:0000256" key="1">
    <source>
        <dbReference type="SAM" id="Phobius"/>
    </source>
</evidence>
<dbReference type="AlphaFoldDB" id="A0A174WWT8"/>
<feature type="transmembrane region" description="Helical" evidence="1">
    <location>
        <begin position="33"/>
        <end position="50"/>
    </location>
</feature>
<proteinExistence type="predicted"/>
<accession>A0A174WWT8</accession>
<gene>
    <name evidence="2" type="ORF">CP373A1_08745</name>
</gene>
<keyword evidence="3" id="KW-1185">Reference proteome</keyword>
<dbReference type="RefSeq" id="WP_027098257.1">
    <property type="nucleotide sequence ID" value="NZ_CABJAZ010000001.1"/>
</dbReference>
<keyword evidence="1" id="KW-0812">Transmembrane</keyword>
<evidence type="ECO:0000313" key="3">
    <source>
        <dbReference type="Proteomes" id="UP000092714"/>
    </source>
</evidence>
<sequence length="90" mass="10011">MNKGTLRTIMYIALGVLIFSVVINLFFSILPYLLVGGAAIYVVTKVVGYFNSKKSKRSSNESTNNNYEVYVDDSVDTSNAIDVDFEDVDK</sequence>
<comment type="caution">
    <text evidence="2">The sequence shown here is derived from an EMBL/GenBank/DDBJ whole genome shotgun (WGS) entry which is preliminary data.</text>
</comment>
<name>A0A174WWT8_9CLOT</name>
<feature type="transmembrane region" description="Helical" evidence="1">
    <location>
        <begin position="9"/>
        <end position="27"/>
    </location>
</feature>
<reference evidence="2 3" key="1">
    <citation type="submission" date="2016-06" db="EMBL/GenBank/DDBJ databases">
        <authorList>
            <person name="Kjaerup R.B."/>
            <person name="Dalgaard T.S."/>
            <person name="Juul-Madsen H.R."/>
        </authorList>
    </citation>
    <scope>NUCLEOTIDE SEQUENCE [LARGE SCALE GENOMIC DNA]</scope>
    <source>
        <strain evidence="2 3">373-A1</strain>
    </source>
</reference>
<evidence type="ECO:0000313" key="2">
    <source>
        <dbReference type="EMBL" id="OBY10587.1"/>
    </source>
</evidence>
<keyword evidence="1" id="KW-1133">Transmembrane helix</keyword>
<organism evidence="2 3">
    <name type="scientific">Clostridium paraputrificum</name>
    <dbReference type="NCBI Taxonomy" id="29363"/>
    <lineage>
        <taxon>Bacteria</taxon>
        <taxon>Bacillati</taxon>
        <taxon>Bacillota</taxon>
        <taxon>Clostridia</taxon>
        <taxon>Eubacteriales</taxon>
        <taxon>Clostridiaceae</taxon>
        <taxon>Clostridium</taxon>
    </lineage>
</organism>
<dbReference type="GeneID" id="42776083"/>
<keyword evidence="1" id="KW-0472">Membrane</keyword>